<sequence>MARTIQLGGKEYRPLSRLCTWDGPFFWQGRILGGGYDEEGVYDVRFTCSRDVVEMLPTLCIYEVSTKYLRSIYSESYPPGHRSQHKPGTLGPPSTSGKERCMNEN</sequence>
<evidence type="ECO:0000313" key="3">
    <source>
        <dbReference type="Proteomes" id="UP000297777"/>
    </source>
</evidence>
<accession>A0A4Z1EX35</accession>
<dbReference type="Proteomes" id="UP000297777">
    <property type="component" value="Unassembled WGS sequence"/>
</dbReference>
<reference evidence="2 3" key="1">
    <citation type="submission" date="2017-12" db="EMBL/GenBank/DDBJ databases">
        <title>Comparative genomics of Botrytis spp.</title>
        <authorList>
            <person name="Valero-Jimenez C.A."/>
            <person name="Tapia P."/>
            <person name="Veloso J."/>
            <person name="Silva-Moreno E."/>
            <person name="Staats M."/>
            <person name="Valdes J.H."/>
            <person name="Van Kan J.A.L."/>
        </authorList>
    </citation>
    <scope>NUCLEOTIDE SEQUENCE [LARGE SCALE GENOMIC DNA]</scope>
    <source>
        <strain evidence="2 3">Bt9001</strain>
    </source>
</reference>
<proteinExistence type="predicted"/>
<dbReference type="OrthoDB" id="10436173at2759"/>
<keyword evidence="3" id="KW-1185">Reference proteome</keyword>
<organism evidence="2 3">
    <name type="scientific">Botrytis tulipae</name>
    <dbReference type="NCBI Taxonomy" id="87230"/>
    <lineage>
        <taxon>Eukaryota</taxon>
        <taxon>Fungi</taxon>
        <taxon>Dikarya</taxon>
        <taxon>Ascomycota</taxon>
        <taxon>Pezizomycotina</taxon>
        <taxon>Leotiomycetes</taxon>
        <taxon>Helotiales</taxon>
        <taxon>Sclerotiniaceae</taxon>
        <taxon>Botrytis</taxon>
    </lineage>
</organism>
<gene>
    <name evidence="2" type="ORF">BTUL_0037g00300</name>
</gene>
<dbReference type="AlphaFoldDB" id="A0A4Z1EX35"/>
<feature type="region of interest" description="Disordered" evidence="1">
    <location>
        <begin position="77"/>
        <end position="105"/>
    </location>
</feature>
<dbReference type="EMBL" id="PQXH01000037">
    <property type="protein sequence ID" value="TGO15678.1"/>
    <property type="molecule type" value="Genomic_DNA"/>
</dbReference>
<evidence type="ECO:0000313" key="2">
    <source>
        <dbReference type="EMBL" id="TGO15678.1"/>
    </source>
</evidence>
<comment type="caution">
    <text evidence="2">The sequence shown here is derived from an EMBL/GenBank/DDBJ whole genome shotgun (WGS) entry which is preliminary data.</text>
</comment>
<protein>
    <submittedName>
        <fullName evidence="2">Uncharacterized protein</fullName>
    </submittedName>
</protein>
<evidence type="ECO:0000256" key="1">
    <source>
        <dbReference type="SAM" id="MobiDB-lite"/>
    </source>
</evidence>
<name>A0A4Z1EX35_9HELO</name>